<keyword evidence="8" id="KW-1185">Reference proteome</keyword>
<keyword evidence="4" id="KW-0378">Hydrolase</keyword>
<organism evidence="7 8">
    <name type="scientific">Natrinema salaciae</name>
    <dbReference type="NCBI Taxonomy" id="1186196"/>
    <lineage>
        <taxon>Archaea</taxon>
        <taxon>Methanobacteriati</taxon>
        <taxon>Methanobacteriota</taxon>
        <taxon>Stenosarchaea group</taxon>
        <taxon>Halobacteria</taxon>
        <taxon>Halobacteriales</taxon>
        <taxon>Natrialbaceae</taxon>
        <taxon>Natrinema</taxon>
    </lineage>
</organism>
<dbReference type="Proteomes" id="UP000199114">
    <property type="component" value="Unassembled WGS sequence"/>
</dbReference>
<accession>A0A1H9RQN7</accession>
<keyword evidence="3" id="KW-0255">Endonuclease</keyword>
<evidence type="ECO:0000256" key="6">
    <source>
        <dbReference type="ARBA" id="ARBA00023016"/>
    </source>
</evidence>
<protein>
    <submittedName>
        <fullName evidence="7">Predicted RNA binding protein YcfA, dsRBD-like fold, HicA-like mRNA interferase family</fullName>
    </submittedName>
</protein>
<evidence type="ECO:0000313" key="8">
    <source>
        <dbReference type="Proteomes" id="UP000199114"/>
    </source>
</evidence>
<evidence type="ECO:0000256" key="4">
    <source>
        <dbReference type="ARBA" id="ARBA00022801"/>
    </source>
</evidence>
<dbReference type="GO" id="GO:0004519">
    <property type="term" value="F:endonuclease activity"/>
    <property type="evidence" value="ECO:0007669"/>
    <property type="project" value="UniProtKB-KW"/>
</dbReference>
<evidence type="ECO:0000256" key="1">
    <source>
        <dbReference type="ARBA" id="ARBA00022649"/>
    </source>
</evidence>
<evidence type="ECO:0000256" key="3">
    <source>
        <dbReference type="ARBA" id="ARBA00022759"/>
    </source>
</evidence>
<dbReference type="STRING" id="1186196.SAMN04489841_4498"/>
<keyword evidence="6" id="KW-0346">Stress response</keyword>
<keyword evidence="5" id="KW-0694">RNA-binding</keyword>
<gene>
    <name evidence="7" type="ORF">SAMN04489841_4498</name>
</gene>
<keyword evidence="2" id="KW-0540">Nuclease</keyword>
<reference evidence="8" key="1">
    <citation type="submission" date="2016-10" db="EMBL/GenBank/DDBJ databases">
        <authorList>
            <person name="Varghese N."/>
            <person name="Submissions S."/>
        </authorList>
    </citation>
    <scope>NUCLEOTIDE SEQUENCE [LARGE SCALE GENOMIC DNA]</scope>
    <source>
        <strain evidence="8">DSM 25055</strain>
    </source>
</reference>
<evidence type="ECO:0000313" key="7">
    <source>
        <dbReference type="EMBL" id="SER74957.1"/>
    </source>
</evidence>
<evidence type="ECO:0000256" key="2">
    <source>
        <dbReference type="ARBA" id="ARBA00022722"/>
    </source>
</evidence>
<dbReference type="SUPFAM" id="SSF54786">
    <property type="entry name" value="YcfA/nrd intein domain"/>
    <property type="match status" value="1"/>
</dbReference>
<name>A0A1H9RQN7_9EURY</name>
<dbReference type="GO" id="GO:0016787">
    <property type="term" value="F:hydrolase activity"/>
    <property type="evidence" value="ECO:0007669"/>
    <property type="project" value="UniProtKB-KW"/>
</dbReference>
<dbReference type="InterPro" id="IPR012933">
    <property type="entry name" value="HicA_mRNA_interferase"/>
</dbReference>
<dbReference type="OrthoDB" id="7619at2157"/>
<dbReference type="AlphaFoldDB" id="A0A1H9RQN7"/>
<dbReference type="RefSeq" id="WP_090622076.1">
    <property type="nucleotide sequence ID" value="NZ_FOFD01000007.1"/>
</dbReference>
<evidence type="ECO:0000256" key="5">
    <source>
        <dbReference type="ARBA" id="ARBA00022884"/>
    </source>
</evidence>
<dbReference type="Pfam" id="PF07927">
    <property type="entry name" value="HicA_toxin"/>
    <property type="match status" value="1"/>
</dbReference>
<proteinExistence type="predicted"/>
<keyword evidence="1" id="KW-1277">Toxin-antitoxin system</keyword>
<dbReference type="GO" id="GO:0003729">
    <property type="term" value="F:mRNA binding"/>
    <property type="evidence" value="ECO:0007669"/>
    <property type="project" value="InterPro"/>
</dbReference>
<dbReference type="InterPro" id="IPR038570">
    <property type="entry name" value="HicA_sf"/>
</dbReference>
<dbReference type="EMBL" id="FOFD01000007">
    <property type="protein sequence ID" value="SER74957.1"/>
    <property type="molecule type" value="Genomic_DNA"/>
</dbReference>
<sequence>MVRTTFSGQEIAKVLQDHGYRPVDRKGSHLKLRYDHPETDEVRIVTVPMHSEDKIPTGTMQSIANQCGAKDFHAWCEWIAENL</sequence>
<dbReference type="Gene3D" id="3.30.920.30">
    <property type="entry name" value="Hypothetical protein"/>
    <property type="match status" value="1"/>
</dbReference>